<protein>
    <recommendedName>
        <fullName evidence="3">Toxin-antitoxin system, antitoxin component, ribbon-helix-helix domain protein</fullName>
    </recommendedName>
</protein>
<name>E0NIS6_9FIRM</name>
<evidence type="ECO:0008006" key="3">
    <source>
        <dbReference type="Google" id="ProtNLM"/>
    </source>
</evidence>
<dbReference type="AlphaFoldDB" id="E0NIS6"/>
<evidence type="ECO:0000313" key="1">
    <source>
        <dbReference type="EMBL" id="EFM26294.1"/>
    </source>
</evidence>
<proteinExistence type="predicted"/>
<accession>E0NIS6</accession>
<sequence>MDMKTVSVRLNAEEERAFTAYADLMGEPLSTLFKRLMEEKLEDEFDMKVAEDFLEREARGEVETRPIEDLFKELDL</sequence>
<dbReference type="STRING" id="862517.HMPREF9225_0065"/>
<evidence type="ECO:0000313" key="2">
    <source>
        <dbReference type="Proteomes" id="UP000003280"/>
    </source>
</evidence>
<dbReference type="Pfam" id="PF19807">
    <property type="entry name" value="DUF6290"/>
    <property type="match status" value="1"/>
</dbReference>
<dbReference type="HOGENOM" id="CLU_155311_8_1_9"/>
<dbReference type="NCBIfam" id="NF046040">
    <property type="entry name" value="RelB_antitoxin"/>
    <property type="match status" value="1"/>
</dbReference>
<gene>
    <name evidence="1" type="ORF">HMPREF9225_0065</name>
</gene>
<dbReference type="InterPro" id="IPR046257">
    <property type="entry name" value="DUF6290"/>
</dbReference>
<dbReference type="EMBL" id="AEEH01000010">
    <property type="protein sequence ID" value="EFM26294.1"/>
    <property type="molecule type" value="Genomic_DNA"/>
</dbReference>
<organism evidence="1 2">
    <name type="scientific">Peptoniphilus duerdenii ATCC BAA-1640</name>
    <dbReference type="NCBI Taxonomy" id="862517"/>
    <lineage>
        <taxon>Bacteria</taxon>
        <taxon>Bacillati</taxon>
        <taxon>Bacillota</taxon>
        <taxon>Tissierellia</taxon>
        <taxon>Tissierellales</taxon>
        <taxon>Peptoniphilaceae</taxon>
        <taxon>Peptoniphilus</taxon>
    </lineage>
</organism>
<keyword evidence="2" id="KW-1185">Reference proteome</keyword>
<dbReference type="Proteomes" id="UP000003280">
    <property type="component" value="Unassembled WGS sequence"/>
</dbReference>
<comment type="caution">
    <text evidence="1">The sequence shown here is derived from an EMBL/GenBank/DDBJ whole genome shotgun (WGS) entry which is preliminary data.</text>
</comment>
<reference evidence="1 2" key="1">
    <citation type="submission" date="2010-07" db="EMBL/GenBank/DDBJ databases">
        <authorList>
            <person name="Muzny D."/>
            <person name="Qin X."/>
            <person name="Deng J."/>
            <person name="Jiang H."/>
            <person name="Liu Y."/>
            <person name="Qu J."/>
            <person name="Song X.-Z."/>
            <person name="Zhang L."/>
            <person name="Thornton R."/>
            <person name="Coyle M."/>
            <person name="Francisco L."/>
            <person name="Jackson L."/>
            <person name="Javaid M."/>
            <person name="Korchina V."/>
            <person name="Kovar C."/>
            <person name="Mata R."/>
            <person name="Mathew T."/>
            <person name="Ngo R."/>
            <person name="Nguyen L."/>
            <person name="Nguyen N."/>
            <person name="Okwuonu G."/>
            <person name="Ongeri F."/>
            <person name="Pham C."/>
            <person name="Simmons D."/>
            <person name="Wilczek-Boney K."/>
            <person name="Hale W."/>
            <person name="Jakkamsetti A."/>
            <person name="Pham P."/>
            <person name="Ruth R."/>
            <person name="San Lucas F."/>
            <person name="Warren J."/>
            <person name="Zhang J."/>
            <person name="Zhao Z."/>
            <person name="Zhou C."/>
            <person name="Zhu D."/>
            <person name="Lee S."/>
            <person name="Bess C."/>
            <person name="Blankenburg K."/>
            <person name="Forbes L."/>
            <person name="Fu Q."/>
            <person name="Gubbala S."/>
            <person name="Hirani K."/>
            <person name="Jayaseelan J.C."/>
            <person name="Lara F."/>
            <person name="Munidasa M."/>
            <person name="Palculict T."/>
            <person name="Patil S."/>
            <person name="Pu L.-L."/>
            <person name="Saada N."/>
            <person name="Tang L."/>
            <person name="Weissenberger G."/>
            <person name="Zhu Y."/>
            <person name="Hemphill L."/>
            <person name="Shang Y."/>
            <person name="Youmans B."/>
            <person name="Ayvaz T."/>
            <person name="Ross M."/>
            <person name="Santibanez J."/>
            <person name="Aqrawi P."/>
            <person name="Gross S."/>
            <person name="Joshi V."/>
            <person name="Fowler G."/>
            <person name="Nazareth L."/>
            <person name="Reid J."/>
            <person name="Worley K."/>
            <person name="Petrosino J."/>
            <person name="Highlander S."/>
            <person name="Gibbs R."/>
        </authorList>
    </citation>
    <scope>NUCLEOTIDE SEQUENCE [LARGE SCALE GENOMIC DNA]</scope>
    <source>
        <strain evidence="1 2">ATCC BAA-1640</strain>
    </source>
</reference>
<dbReference type="eggNOG" id="ENOG5033BT1">
    <property type="taxonomic scope" value="Bacteria"/>
</dbReference>